<dbReference type="EMBL" id="OVEO01000011">
    <property type="protein sequence ID" value="SPQ99183.1"/>
    <property type="molecule type" value="Genomic_DNA"/>
</dbReference>
<feature type="compositionally biased region" description="Basic and acidic residues" evidence="1">
    <location>
        <begin position="82"/>
        <end position="96"/>
    </location>
</feature>
<name>A0A0G4IM72_PLABS</name>
<sequence>MTGASDEGSSLCDIAELRRELLFVEYFHLLDETRALRHRLHRALADGWLAMAAVRYRGRLILPDLRDDQTALTRVSLEPEFTTDKDDEGSSKESTVRQRKPVHRLVHDDGQAGERSLVNGSRSSVRQAFELALQVVIQMARLQLRMAETQIAFGNVSQ</sequence>
<dbReference type="AlphaFoldDB" id="A0A0G4IM72"/>
<gene>
    <name evidence="2" type="ORF">PBRA_004920</name>
    <name evidence="3" type="ORF">PLBR_LOCUS6398</name>
</gene>
<evidence type="ECO:0000313" key="4">
    <source>
        <dbReference type="Proteomes" id="UP000039324"/>
    </source>
</evidence>
<protein>
    <submittedName>
        <fullName evidence="2">Uncharacterized protein</fullName>
    </submittedName>
</protein>
<evidence type="ECO:0000313" key="2">
    <source>
        <dbReference type="EMBL" id="CEO96249.1"/>
    </source>
</evidence>
<feature type="region of interest" description="Disordered" evidence="1">
    <location>
        <begin position="78"/>
        <end position="100"/>
    </location>
</feature>
<proteinExistence type="predicted"/>
<reference evidence="2 4" key="1">
    <citation type="submission" date="2015-02" db="EMBL/GenBank/DDBJ databases">
        <authorList>
            <person name="Chooi Y.-H."/>
        </authorList>
    </citation>
    <scope>NUCLEOTIDE SEQUENCE [LARGE SCALE GENOMIC DNA]</scope>
    <source>
        <strain evidence="2">E3</strain>
    </source>
</reference>
<reference evidence="3 5" key="2">
    <citation type="submission" date="2018-03" db="EMBL/GenBank/DDBJ databases">
        <authorList>
            <person name="Fogelqvist J."/>
        </authorList>
    </citation>
    <scope>NUCLEOTIDE SEQUENCE [LARGE SCALE GENOMIC DNA]</scope>
</reference>
<dbReference type="Proteomes" id="UP000039324">
    <property type="component" value="Unassembled WGS sequence"/>
</dbReference>
<evidence type="ECO:0000313" key="3">
    <source>
        <dbReference type="EMBL" id="SPQ99183.1"/>
    </source>
</evidence>
<organism evidence="2 4">
    <name type="scientific">Plasmodiophora brassicae</name>
    <name type="common">Clubroot disease agent</name>
    <dbReference type="NCBI Taxonomy" id="37360"/>
    <lineage>
        <taxon>Eukaryota</taxon>
        <taxon>Sar</taxon>
        <taxon>Rhizaria</taxon>
        <taxon>Endomyxa</taxon>
        <taxon>Phytomyxea</taxon>
        <taxon>Plasmodiophorida</taxon>
        <taxon>Plasmodiophoridae</taxon>
        <taxon>Plasmodiophora</taxon>
    </lineage>
</organism>
<dbReference type="EMBL" id="CDSF01000057">
    <property type="protein sequence ID" value="CEO96249.1"/>
    <property type="molecule type" value="Genomic_DNA"/>
</dbReference>
<keyword evidence="3" id="KW-0496">Mitochondrion</keyword>
<accession>A0A0G4IM72</accession>
<dbReference type="Proteomes" id="UP000290189">
    <property type="component" value="Unassembled WGS sequence"/>
</dbReference>
<keyword evidence="4" id="KW-1185">Reference proteome</keyword>
<evidence type="ECO:0000256" key="1">
    <source>
        <dbReference type="SAM" id="MobiDB-lite"/>
    </source>
</evidence>
<geneLocation type="mitochondrion" evidence="3"/>
<evidence type="ECO:0000313" key="5">
    <source>
        <dbReference type="Proteomes" id="UP000290189"/>
    </source>
</evidence>